<dbReference type="SUPFAM" id="SSF63877">
    <property type="entry name" value="Methuselah ectodomain"/>
    <property type="match status" value="1"/>
</dbReference>
<keyword evidence="3" id="KW-1133">Transmembrane helix</keyword>
<dbReference type="InterPro" id="IPR052808">
    <property type="entry name" value="GPCR_Mth-like"/>
</dbReference>
<evidence type="ECO:0000256" key="3">
    <source>
        <dbReference type="SAM" id="Phobius"/>
    </source>
</evidence>
<evidence type="ECO:0000313" key="6">
    <source>
        <dbReference type="Proteomes" id="UP000000305"/>
    </source>
</evidence>
<keyword evidence="2" id="KW-0297">G-protein coupled receptor</keyword>
<protein>
    <recommendedName>
        <fullName evidence="7">Methuselah N-terminal domain-containing protein</fullName>
    </recommendedName>
</protein>
<dbReference type="InParanoid" id="E9HW00"/>
<dbReference type="PANTHER" id="PTHR46953:SF1">
    <property type="entry name" value="G-PROTEIN COUPLED RECEPTOR MTH-LIKE 1-RELATED"/>
    <property type="match status" value="1"/>
</dbReference>
<evidence type="ECO:0000256" key="2">
    <source>
        <dbReference type="ARBA" id="ARBA00023040"/>
    </source>
</evidence>
<gene>
    <name evidence="5" type="ORF">DAPPUDRAFT_334622</name>
</gene>
<dbReference type="PhylomeDB" id="E9HW00"/>
<dbReference type="GO" id="GO:0007186">
    <property type="term" value="P:G protein-coupled receptor signaling pathway"/>
    <property type="evidence" value="ECO:0000318"/>
    <property type="project" value="GO_Central"/>
</dbReference>
<feature type="signal peptide" evidence="4">
    <location>
        <begin position="1"/>
        <end position="23"/>
    </location>
</feature>
<comment type="similarity">
    <text evidence="1">Belongs to the G-protein coupled receptor 2 family. Mth subfamily.</text>
</comment>
<dbReference type="InterPro" id="IPR036272">
    <property type="entry name" value="Methuselah_N_sf"/>
</dbReference>
<proteinExistence type="inferred from homology"/>
<keyword evidence="3" id="KW-0472">Membrane</keyword>
<dbReference type="KEGG" id="dpx:DAPPUDRAFT_334622"/>
<organism evidence="5 6">
    <name type="scientific">Daphnia pulex</name>
    <name type="common">Water flea</name>
    <dbReference type="NCBI Taxonomy" id="6669"/>
    <lineage>
        <taxon>Eukaryota</taxon>
        <taxon>Metazoa</taxon>
        <taxon>Ecdysozoa</taxon>
        <taxon>Arthropoda</taxon>
        <taxon>Crustacea</taxon>
        <taxon>Branchiopoda</taxon>
        <taxon>Diplostraca</taxon>
        <taxon>Cladocera</taxon>
        <taxon>Anomopoda</taxon>
        <taxon>Daphniidae</taxon>
        <taxon>Daphnia</taxon>
    </lineage>
</organism>
<accession>E9HW00</accession>
<evidence type="ECO:0008006" key="7">
    <source>
        <dbReference type="Google" id="ProtNLM"/>
    </source>
</evidence>
<keyword evidence="2" id="KW-0807">Transducer</keyword>
<evidence type="ECO:0000313" key="5">
    <source>
        <dbReference type="EMBL" id="EFX64076.1"/>
    </source>
</evidence>
<feature type="transmembrane region" description="Helical" evidence="3">
    <location>
        <begin position="508"/>
        <end position="536"/>
    </location>
</feature>
<feature type="transmembrane region" description="Helical" evidence="3">
    <location>
        <begin position="557"/>
        <end position="578"/>
    </location>
</feature>
<keyword evidence="4" id="KW-0732">Signal</keyword>
<name>E9HW00_DAPPU</name>
<sequence length="585" mass="66869">MEISQRASIILAFILYFKLMANAFPPQSNTAFPSLHLQHSSVNNSEEKFVIRKCCGPGQVYNFNWEEDVADRRDRCVKYSITSSHPSSQNYSRQIFFGSEQTVPSQYAIEDVEIDAGFPRNCTPDFLLEPDMRMGDLFYPMPSGQLIVPHRFWVLQNEHHCIEDYFLDGNFEEARRIAFICTSHIHPFPTSAMNDFGKLQFDFIRSTAPAELTAIAGKSVVRKCCDRNQVYSQNKEEKWCTETRGASTQFFDDLQFSKSDELFFRFGLPICSDPFLYRRQTIDFVLNLNGSLEINSGSNLVSIENYCIEDIVYKDSVGLPVTSNLAIFCSDEKVEDLLEEDAEKQTINETSSEMVVRNESSIKVNMPKCCPSGSVMDERDNSCQPLRLEDESSDADSIISRALNNHIQKNNNISITLMANTSISCQVIENIPLQSKHHKVLFESVGGENNSLSLLTHFYFENNWDFKVNHQSFCVDMQLLRNEREVFYQPKAFYCTSKSHRVSIHYPILLLISAAGLLATFIIYFIVPVSVVHVTVDCSTRTSKPTARPNFMHSDGLYYLFLIGCVVFLVDGVLFRLLPYLQWIN</sequence>
<dbReference type="Proteomes" id="UP000000305">
    <property type="component" value="Unassembled WGS sequence"/>
</dbReference>
<keyword evidence="2" id="KW-0675">Receptor</keyword>
<feature type="chain" id="PRO_5003238373" description="Methuselah N-terminal domain-containing protein" evidence="4">
    <location>
        <begin position="24"/>
        <end position="585"/>
    </location>
</feature>
<dbReference type="OrthoDB" id="6134459at2759"/>
<dbReference type="GO" id="GO:0004930">
    <property type="term" value="F:G protein-coupled receptor activity"/>
    <property type="evidence" value="ECO:0000318"/>
    <property type="project" value="GO_Central"/>
</dbReference>
<evidence type="ECO:0000256" key="1">
    <source>
        <dbReference type="ARBA" id="ARBA00008979"/>
    </source>
</evidence>
<keyword evidence="6" id="KW-1185">Reference proteome</keyword>
<dbReference type="AlphaFoldDB" id="E9HW00"/>
<dbReference type="PANTHER" id="PTHR46953">
    <property type="entry name" value="G-PROTEIN COUPLED RECEPTOR MTH-LIKE 1-RELATED"/>
    <property type="match status" value="1"/>
</dbReference>
<reference evidence="5 6" key="1">
    <citation type="journal article" date="2011" name="Science">
        <title>The ecoresponsive genome of Daphnia pulex.</title>
        <authorList>
            <person name="Colbourne J.K."/>
            <person name="Pfrender M.E."/>
            <person name="Gilbert D."/>
            <person name="Thomas W.K."/>
            <person name="Tucker A."/>
            <person name="Oakley T.H."/>
            <person name="Tokishita S."/>
            <person name="Aerts A."/>
            <person name="Arnold G.J."/>
            <person name="Basu M.K."/>
            <person name="Bauer D.J."/>
            <person name="Caceres C.E."/>
            <person name="Carmel L."/>
            <person name="Casola C."/>
            <person name="Choi J.H."/>
            <person name="Detter J.C."/>
            <person name="Dong Q."/>
            <person name="Dusheyko S."/>
            <person name="Eads B.D."/>
            <person name="Frohlich T."/>
            <person name="Geiler-Samerotte K.A."/>
            <person name="Gerlach D."/>
            <person name="Hatcher P."/>
            <person name="Jogdeo S."/>
            <person name="Krijgsveld J."/>
            <person name="Kriventseva E.V."/>
            <person name="Kultz D."/>
            <person name="Laforsch C."/>
            <person name="Lindquist E."/>
            <person name="Lopez J."/>
            <person name="Manak J.R."/>
            <person name="Muller J."/>
            <person name="Pangilinan J."/>
            <person name="Patwardhan R.P."/>
            <person name="Pitluck S."/>
            <person name="Pritham E.J."/>
            <person name="Rechtsteiner A."/>
            <person name="Rho M."/>
            <person name="Rogozin I.B."/>
            <person name="Sakarya O."/>
            <person name="Salamov A."/>
            <person name="Schaack S."/>
            <person name="Shapiro H."/>
            <person name="Shiga Y."/>
            <person name="Skalitzky C."/>
            <person name="Smith Z."/>
            <person name="Souvorov A."/>
            <person name="Sung W."/>
            <person name="Tang Z."/>
            <person name="Tsuchiya D."/>
            <person name="Tu H."/>
            <person name="Vos H."/>
            <person name="Wang M."/>
            <person name="Wolf Y.I."/>
            <person name="Yamagata H."/>
            <person name="Yamada T."/>
            <person name="Ye Y."/>
            <person name="Shaw J.R."/>
            <person name="Andrews J."/>
            <person name="Crease T.J."/>
            <person name="Tang H."/>
            <person name="Lucas S.M."/>
            <person name="Robertson H.M."/>
            <person name="Bork P."/>
            <person name="Koonin E.V."/>
            <person name="Zdobnov E.M."/>
            <person name="Grigoriev I.V."/>
            <person name="Lynch M."/>
            <person name="Boore J.L."/>
        </authorList>
    </citation>
    <scope>NUCLEOTIDE SEQUENCE [LARGE SCALE GENOMIC DNA]</scope>
</reference>
<dbReference type="EMBL" id="GL732885">
    <property type="protein sequence ID" value="EFX64076.1"/>
    <property type="molecule type" value="Genomic_DNA"/>
</dbReference>
<keyword evidence="3" id="KW-0812">Transmembrane</keyword>
<evidence type="ECO:0000256" key="4">
    <source>
        <dbReference type="SAM" id="SignalP"/>
    </source>
</evidence>
<dbReference type="HOGENOM" id="CLU_466360_0_0_1"/>